<protein>
    <recommendedName>
        <fullName evidence="2">DUF3835 domain-containing protein</fullName>
    </recommendedName>
</protein>
<dbReference type="PANTHER" id="PTHR15111">
    <property type="entry name" value="RNA POLYMERASE II SUBUNIT 5-MEDIATING PROTEIN NNX3"/>
    <property type="match status" value="1"/>
</dbReference>
<dbReference type="Pfam" id="PF13758">
    <property type="entry name" value="Prefoldin_3"/>
    <property type="match status" value="1"/>
</dbReference>
<keyword evidence="4" id="KW-1185">Reference proteome</keyword>
<proteinExistence type="predicted"/>
<dbReference type="InterPro" id="IPR039553">
    <property type="entry name" value="Prefoldin-like"/>
</dbReference>
<dbReference type="InterPro" id="IPR052255">
    <property type="entry name" value="RNA_pol_II_subunit5-mediator"/>
</dbReference>
<dbReference type="AlphaFoldDB" id="A0AAV9J5I9"/>
<reference evidence="3 4" key="1">
    <citation type="submission" date="2021-11" db="EMBL/GenBank/DDBJ databases">
        <title>Black yeast isolated from Biological Soil Crust.</title>
        <authorList>
            <person name="Kurbessoian T."/>
        </authorList>
    </citation>
    <scope>NUCLEOTIDE SEQUENCE [LARGE SCALE GENOMIC DNA]</scope>
    <source>
        <strain evidence="3 4">CCFEE 5522</strain>
    </source>
</reference>
<feature type="region of interest" description="Disordered" evidence="1">
    <location>
        <begin position="292"/>
        <end position="369"/>
    </location>
</feature>
<accession>A0AAV9J5I9</accession>
<comment type="caution">
    <text evidence="3">The sequence shown here is derived from an EMBL/GenBank/DDBJ whole genome shotgun (WGS) entry which is preliminary data.</text>
</comment>
<evidence type="ECO:0000313" key="4">
    <source>
        <dbReference type="Proteomes" id="UP001324427"/>
    </source>
</evidence>
<dbReference type="PANTHER" id="PTHR15111:SF0">
    <property type="entry name" value="UNCONVENTIONAL PREFOLDIN RPB5 INTERACTOR 1"/>
    <property type="match status" value="1"/>
</dbReference>
<name>A0AAV9J5I9_9PEZI</name>
<dbReference type="SUPFAM" id="SSF46579">
    <property type="entry name" value="Prefoldin"/>
    <property type="match status" value="1"/>
</dbReference>
<dbReference type="GO" id="GO:0000122">
    <property type="term" value="P:negative regulation of transcription by RNA polymerase II"/>
    <property type="evidence" value="ECO:0007669"/>
    <property type="project" value="TreeGrafter"/>
</dbReference>
<dbReference type="InterPro" id="IPR024325">
    <property type="entry name" value="DUF3835"/>
</dbReference>
<sequence length="697" mass="76553">MDLLRVEQQRQSLEEHIRKLRQSLKYWQTFEAEYEGLKEEIQEAQPVIDAAKLTELSESYDGELVTKDVVRELAGLDKDSPRSGPQIVRDIERRQEYVQKNIDTIQRRFFEAEAKLEEFDFAASRDSSGALPLTEIHEELDDDDNVISSQLVQPEASQTKLVETLRKAGLTAEDLDGESPEGKTKEPLKPALTTMSPPITPSPALVPTIEKRTKSAPNLPISDGDSSHDDGPARPPIRKKSVSFTVDTKEPPEIVRFESEDGCKKVSFAEKVAIAPAAPLPDMRSVQFSPKVEEIPPQPLGPASPAMVAQASTGSAQSAAQSEVQKDLRASFKPGETVKVLNGDDEVMTEEVVLPENETEEDAQTRREMLDYHLNEIGHVVAEMNLDGGDDYNDIDDEDYDDDDDASSHITSSTHAEDEDTPYTSGLSDEDEDEDEHGRTKRKVVTGDYRRKMLEMQQRLIGNLGPTPEDEDITDADAELDARDVRRLVIRDKRNSVSSASSDSSEKKVGGGGGGGVKKRVSFADALDVAEAGSPPLKAQKHLEGEAVAPVSDAVTERATTTSHVVVPGSATPAKASRFKKARASPAARVVETPDEDDYEDATPSGPPGRTLADTLVERPASSKSTSAPSEEDLDPVAERRQLAAEYYRRRNEMVRQQGGFKGNPDEDEELGELMEERDGKVKKVSRFKAARITGPQ</sequence>
<feature type="compositionally biased region" description="Low complexity" evidence="1">
    <location>
        <begin position="309"/>
        <end position="322"/>
    </location>
</feature>
<dbReference type="GO" id="GO:0003682">
    <property type="term" value="F:chromatin binding"/>
    <property type="evidence" value="ECO:0007669"/>
    <property type="project" value="TreeGrafter"/>
</dbReference>
<feature type="compositionally biased region" description="Acidic residues" evidence="1">
    <location>
        <begin position="388"/>
        <end position="405"/>
    </location>
</feature>
<feature type="compositionally biased region" description="Acidic residues" evidence="1">
    <location>
        <begin position="468"/>
        <end position="479"/>
    </location>
</feature>
<evidence type="ECO:0000313" key="3">
    <source>
        <dbReference type="EMBL" id="KAK4539914.1"/>
    </source>
</evidence>
<dbReference type="Proteomes" id="UP001324427">
    <property type="component" value="Unassembled WGS sequence"/>
</dbReference>
<feature type="compositionally biased region" description="Basic and acidic residues" evidence="1">
    <location>
        <begin position="480"/>
        <end position="495"/>
    </location>
</feature>
<organism evidence="3 4">
    <name type="scientific">Oleoguttula mirabilis</name>
    <dbReference type="NCBI Taxonomy" id="1507867"/>
    <lineage>
        <taxon>Eukaryota</taxon>
        <taxon>Fungi</taxon>
        <taxon>Dikarya</taxon>
        <taxon>Ascomycota</taxon>
        <taxon>Pezizomycotina</taxon>
        <taxon>Dothideomycetes</taxon>
        <taxon>Dothideomycetidae</taxon>
        <taxon>Mycosphaerellales</taxon>
        <taxon>Teratosphaeriaceae</taxon>
        <taxon>Oleoguttula</taxon>
    </lineage>
</organism>
<evidence type="ECO:0000259" key="2">
    <source>
        <dbReference type="Pfam" id="PF12927"/>
    </source>
</evidence>
<feature type="region of interest" description="Disordered" evidence="1">
    <location>
        <begin position="171"/>
        <end position="245"/>
    </location>
</feature>
<feature type="domain" description="DUF3835" evidence="2">
    <location>
        <begin position="612"/>
        <end position="693"/>
    </location>
</feature>
<dbReference type="EMBL" id="JAVFHQ010000079">
    <property type="protein sequence ID" value="KAK4539914.1"/>
    <property type="molecule type" value="Genomic_DNA"/>
</dbReference>
<feature type="region of interest" description="Disordered" evidence="1">
    <location>
        <begin position="385"/>
        <end position="519"/>
    </location>
</feature>
<dbReference type="Pfam" id="PF12927">
    <property type="entry name" value="DUF3835"/>
    <property type="match status" value="1"/>
</dbReference>
<feature type="region of interest" description="Disordered" evidence="1">
    <location>
        <begin position="535"/>
        <end position="638"/>
    </location>
</feature>
<dbReference type="GO" id="GO:0003714">
    <property type="term" value="F:transcription corepressor activity"/>
    <property type="evidence" value="ECO:0007669"/>
    <property type="project" value="TreeGrafter"/>
</dbReference>
<dbReference type="GO" id="GO:0019212">
    <property type="term" value="F:phosphatase inhibitor activity"/>
    <property type="evidence" value="ECO:0007669"/>
    <property type="project" value="TreeGrafter"/>
</dbReference>
<gene>
    <name evidence="3" type="ORF">LTR36_009956</name>
</gene>
<evidence type="ECO:0000256" key="1">
    <source>
        <dbReference type="SAM" id="MobiDB-lite"/>
    </source>
</evidence>